<reference evidence="2" key="1">
    <citation type="journal article" date="2021" name="Proc. Natl. Acad. Sci. U.S.A.">
        <title>A Catalog of Tens of Thousands of Viruses from Human Metagenomes Reveals Hidden Associations with Chronic Diseases.</title>
        <authorList>
            <person name="Tisza M.J."/>
            <person name="Buck C.B."/>
        </authorList>
    </citation>
    <scope>NUCLEOTIDE SEQUENCE</scope>
    <source>
        <strain evidence="2">Ct3wi9</strain>
    </source>
</reference>
<organism evidence="2">
    <name type="scientific">Myoviridae sp. ct3wi9</name>
    <dbReference type="NCBI Taxonomy" id="2826610"/>
    <lineage>
        <taxon>Viruses</taxon>
        <taxon>Duplodnaviria</taxon>
        <taxon>Heunggongvirae</taxon>
        <taxon>Uroviricota</taxon>
        <taxon>Caudoviricetes</taxon>
    </lineage>
</organism>
<feature type="transmembrane region" description="Helical" evidence="1">
    <location>
        <begin position="12"/>
        <end position="35"/>
    </location>
</feature>
<sequence length="38" mass="4607">MSEVNSRAMILFFHSILIFILLNKVHVLSYTILFYRYL</sequence>
<accession>A0A8S5MX10</accession>
<keyword evidence="1" id="KW-0812">Transmembrane</keyword>
<dbReference type="EMBL" id="BK015006">
    <property type="protein sequence ID" value="DAD86732.1"/>
    <property type="molecule type" value="Genomic_DNA"/>
</dbReference>
<keyword evidence="1" id="KW-1133">Transmembrane helix</keyword>
<evidence type="ECO:0000313" key="2">
    <source>
        <dbReference type="EMBL" id="DAD86732.1"/>
    </source>
</evidence>
<proteinExistence type="predicted"/>
<evidence type="ECO:0000256" key="1">
    <source>
        <dbReference type="SAM" id="Phobius"/>
    </source>
</evidence>
<name>A0A8S5MX10_9CAUD</name>
<protein>
    <submittedName>
        <fullName evidence="2">Uncharacterized protein</fullName>
    </submittedName>
</protein>
<keyword evidence="1" id="KW-0472">Membrane</keyword>